<evidence type="ECO:0000313" key="2">
    <source>
        <dbReference type="EMBL" id="AGK60854.1"/>
    </source>
</evidence>
<feature type="transmembrane region" description="Helical" evidence="1">
    <location>
        <begin position="6"/>
        <end position="27"/>
    </location>
</feature>
<dbReference type="Pfam" id="PF01917">
    <property type="entry name" value="Flagellin_arch-type"/>
    <property type="match status" value="1"/>
</dbReference>
<evidence type="ECO:0008006" key="4">
    <source>
        <dbReference type="Google" id="ProtNLM"/>
    </source>
</evidence>
<dbReference type="HOGENOM" id="CLU_108339_0_0_2"/>
<dbReference type="InterPro" id="IPR002774">
    <property type="entry name" value="Flagellin_arc-type"/>
</dbReference>
<evidence type="ECO:0000256" key="1">
    <source>
        <dbReference type="SAM" id="Phobius"/>
    </source>
</evidence>
<keyword evidence="1" id="KW-1133">Transmembrane helix</keyword>
<dbReference type="KEGG" id="ast:Asulf_00846"/>
<keyword evidence="1" id="KW-0472">Membrane</keyword>
<evidence type="ECO:0000313" key="3">
    <source>
        <dbReference type="Proteomes" id="UP000013307"/>
    </source>
</evidence>
<dbReference type="RefSeq" id="WP_015590452.1">
    <property type="nucleotide sequence ID" value="NC_021169.1"/>
</dbReference>
<dbReference type="AlphaFoldDB" id="N0BB69"/>
<dbReference type="STRING" id="387631.Asulf_00846"/>
<name>N0BB69_9EURY</name>
<keyword evidence="3" id="KW-1185">Reference proteome</keyword>
<accession>N0BB69</accession>
<dbReference type="eggNOG" id="arCOG01822">
    <property type="taxonomic scope" value="Archaea"/>
</dbReference>
<dbReference type="GO" id="GO:0005198">
    <property type="term" value="F:structural molecule activity"/>
    <property type="evidence" value="ECO:0007669"/>
    <property type="project" value="InterPro"/>
</dbReference>
<dbReference type="Proteomes" id="UP000013307">
    <property type="component" value="Chromosome"/>
</dbReference>
<gene>
    <name evidence="2" type="ORF">Asulf_00846</name>
</gene>
<organism evidence="2 3">
    <name type="scientific">Archaeoglobus sulfaticallidus PM70-1</name>
    <dbReference type="NCBI Taxonomy" id="387631"/>
    <lineage>
        <taxon>Archaea</taxon>
        <taxon>Methanobacteriati</taxon>
        <taxon>Methanobacteriota</taxon>
        <taxon>Archaeoglobi</taxon>
        <taxon>Archaeoglobales</taxon>
        <taxon>Archaeoglobaceae</taxon>
        <taxon>Archaeoglobus</taxon>
    </lineage>
</organism>
<dbReference type="OrthoDB" id="135845at2157"/>
<dbReference type="EMBL" id="CP005290">
    <property type="protein sequence ID" value="AGK60854.1"/>
    <property type="molecule type" value="Genomic_DNA"/>
</dbReference>
<proteinExistence type="predicted"/>
<protein>
    <recommendedName>
        <fullName evidence="4">Archaeal flagellar protein G</fullName>
    </recommendedName>
</protein>
<keyword evidence="1" id="KW-0812">Transmembrane</keyword>
<sequence>MAREVITTSLLVIASIIATIALINAVFPSLAQMASSFTSLANNLNERVETNVDIIFVIASSSTDTVNIWIKNIGSNKIPNTLIEKSDLFIYSSSMYLHVPYNDSSPPTWTYSFENGDGDDYWENGETINITVQLSSLPAGEYTANFILYNGVSTKDTFSV</sequence>
<dbReference type="GO" id="GO:0097588">
    <property type="term" value="P:archaeal or bacterial-type flagellum-dependent cell motility"/>
    <property type="evidence" value="ECO:0007669"/>
    <property type="project" value="InterPro"/>
</dbReference>
<dbReference type="GeneID" id="15392487"/>
<reference evidence="2 3" key="1">
    <citation type="journal article" date="2013" name="Genome Announc.">
        <title>Complete Genome Sequence of the Thermophilic and Facultatively Chemolithoautotrophic Sulfate Reducer Archaeoglobus sulfaticallidus Strain PM70-1T.</title>
        <authorList>
            <person name="Stokke R."/>
            <person name="Hocking W.P."/>
            <person name="Steinsbu B.O."/>
            <person name="Steen I.H."/>
        </authorList>
    </citation>
    <scope>NUCLEOTIDE SEQUENCE [LARGE SCALE GENOMIC DNA]</scope>
    <source>
        <strain evidence="2">PM70-1</strain>
    </source>
</reference>